<accession>A0A2T6ZWT1</accession>
<feature type="compositionally biased region" description="Polar residues" evidence="1">
    <location>
        <begin position="1"/>
        <end position="21"/>
    </location>
</feature>
<sequence>MQYSFFPHGSTQLFGVRSTKQNGRDGRRKEGGGNKKKKKAKNNNYHHHHHRNHAVPQVPGLSPLTIPKEKAVDHFRLLFTNRHNTGRYPHRRESSKLGKMPSRVKSSHPCLVFLPSDAQGTIMIRYSQDQAQPAPPQACTPTHPQAKTSSLRSRGKKMMMQARSNFGTDRLDMVYASLVWHWWDKDG</sequence>
<feature type="region of interest" description="Disordered" evidence="1">
    <location>
        <begin position="132"/>
        <end position="155"/>
    </location>
</feature>
<organism evidence="2 3">
    <name type="scientific">Tuber borchii</name>
    <name type="common">White truffle</name>
    <dbReference type="NCBI Taxonomy" id="42251"/>
    <lineage>
        <taxon>Eukaryota</taxon>
        <taxon>Fungi</taxon>
        <taxon>Dikarya</taxon>
        <taxon>Ascomycota</taxon>
        <taxon>Pezizomycotina</taxon>
        <taxon>Pezizomycetes</taxon>
        <taxon>Pezizales</taxon>
        <taxon>Tuberaceae</taxon>
        <taxon>Tuber</taxon>
    </lineage>
</organism>
<gene>
    <name evidence="2" type="ORF">B9Z19DRAFT_772213</name>
</gene>
<protein>
    <submittedName>
        <fullName evidence="2">Uncharacterized protein</fullName>
    </submittedName>
</protein>
<evidence type="ECO:0000256" key="1">
    <source>
        <dbReference type="SAM" id="MobiDB-lite"/>
    </source>
</evidence>
<proteinExistence type="predicted"/>
<feature type="compositionally biased region" description="Basic residues" evidence="1">
    <location>
        <begin position="34"/>
        <end position="53"/>
    </location>
</feature>
<dbReference type="EMBL" id="NESQ01000077">
    <property type="protein sequence ID" value="PUU79943.1"/>
    <property type="molecule type" value="Genomic_DNA"/>
</dbReference>
<comment type="caution">
    <text evidence="2">The sequence shown here is derived from an EMBL/GenBank/DDBJ whole genome shotgun (WGS) entry which is preliminary data.</text>
</comment>
<reference evidence="2 3" key="1">
    <citation type="submission" date="2017-04" db="EMBL/GenBank/DDBJ databases">
        <title>Draft genome sequence of Tuber borchii Vittad., a whitish edible truffle.</title>
        <authorList>
            <consortium name="DOE Joint Genome Institute"/>
            <person name="Murat C."/>
            <person name="Kuo A."/>
            <person name="Barry K.W."/>
            <person name="Clum A."/>
            <person name="Dockter R.B."/>
            <person name="Fauchery L."/>
            <person name="Iotti M."/>
            <person name="Kohler A."/>
            <person name="Labutti K."/>
            <person name="Lindquist E.A."/>
            <person name="Lipzen A."/>
            <person name="Ohm R.A."/>
            <person name="Wang M."/>
            <person name="Grigoriev I.V."/>
            <person name="Zambonelli A."/>
            <person name="Martin F.M."/>
        </authorList>
    </citation>
    <scope>NUCLEOTIDE SEQUENCE [LARGE SCALE GENOMIC DNA]</scope>
    <source>
        <strain evidence="2 3">Tbo3840</strain>
    </source>
</reference>
<feature type="region of interest" description="Disordered" evidence="1">
    <location>
        <begin position="1"/>
        <end position="64"/>
    </location>
</feature>
<feature type="compositionally biased region" description="Basic and acidic residues" evidence="1">
    <location>
        <begin position="22"/>
        <end position="33"/>
    </location>
</feature>
<dbReference type="AlphaFoldDB" id="A0A2T6ZWT1"/>
<evidence type="ECO:0000313" key="2">
    <source>
        <dbReference type="EMBL" id="PUU79943.1"/>
    </source>
</evidence>
<name>A0A2T6ZWT1_TUBBO</name>
<evidence type="ECO:0000313" key="3">
    <source>
        <dbReference type="Proteomes" id="UP000244722"/>
    </source>
</evidence>
<keyword evidence="3" id="KW-1185">Reference proteome</keyword>
<dbReference type="Proteomes" id="UP000244722">
    <property type="component" value="Unassembled WGS sequence"/>
</dbReference>